<dbReference type="SMART" id="SM00091">
    <property type="entry name" value="PAS"/>
    <property type="match status" value="4"/>
</dbReference>
<evidence type="ECO:0000313" key="5">
    <source>
        <dbReference type="Proteomes" id="UP000011626"/>
    </source>
</evidence>
<reference evidence="4 5" key="1">
    <citation type="journal article" date="2014" name="PLoS Genet.">
        <title>Phylogenetically driven sequencing of extremely halophilic archaea reveals strategies for static and dynamic osmo-response.</title>
        <authorList>
            <person name="Becker E.A."/>
            <person name="Seitzer P.M."/>
            <person name="Tritt A."/>
            <person name="Larsen D."/>
            <person name="Krusor M."/>
            <person name="Yao A.I."/>
            <person name="Wu D."/>
            <person name="Madern D."/>
            <person name="Eisen J.A."/>
            <person name="Darling A.E."/>
            <person name="Facciotti M.T."/>
        </authorList>
    </citation>
    <scope>NUCLEOTIDE SEQUENCE [LARGE SCALE GENOMIC DNA]</scope>
    <source>
        <strain evidence="4 5">2-9-1</strain>
    </source>
</reference>
<feature type="domain" description="PAS" evidence="2">
    <location>
        <begin position="900"/>
        <end position="964"/>
    </location>
</feature>
<name>M0CY27_9EURY</name>
<dbReference type="InterPro" id="IPR052155">
    <property type="entry name" value="Biofilm_reg_signaling"/>
</dbReference>
<accession>M0CY27</accession>
<keyword evidence="5" id="KW-1185">Reference proteome</keyword>
<dbReference type="SMART" id="SM00387">
    <property type="entry name" value="HATPase_c"/>
    <property type="match status" value="1"/>
</dbReference>
<dbReference type="PANTHER" id="PTHR44757">
    <property type="entry name" value="DIGUANYLATE CYCLASE DGCP"/>
    <property type="match status" value="1"/>
</dbReference>
<comment type="caution">
    <text evidence="4">The sequence shown here is derived from an EMBL/GenBank/DDBJ whole genome shotgun (WGS) entry which is preliminary data.</text>
</comment>
<dbReference type="Proteomes" id="UP000011626">
    <property type="component" value="Unassembled WGS sequence"/>
</dbReference>
<dbReference type="PATRIC" id="fig|797114.5.peg.1020"/>
<dbReference type="GO" id="GO:0006355">
    <property type="term" value="P:regulation of DNA-templated transcription"/>
    <property type="evidence" value="ECO:0007669"/>
    <property type="project" value="InterPro"/>
</dbReference>
<feature type="compositionally biased region" description="Low complexity" evidence="1">
    <location>
        <begin position="1363"/>
        <end position="1375"/>
    </location>
</feature>
<feature type="domain" description="Histidine kinase/HSP90-like ATPase" evidence="3">
    <location>
        <begin position="512"/>
        <end position="632"/>
    </location>
</feature>
<dbReference type="InterPro" id="IPR035965">
    <property type="entry name" value="PAS-like_dom_sf"/>
</dbReference>
<dbReference type="EMBL" id="AOIU01000011">
    <property type="protein sequence ID" value="ELZ28136.1"/>
    <property type="molecule type" value="Genomic_DNA"/>
</dbReference>
<organism evidence="4 5">
    <name type="scientific">Halosimplex carlsbadense 2-9-1</name>
    <dbReference type="NCBI Taxonomy" id="797114"/>
    <lineage>
        <taxon>Archaea</taxon>
        <taxon>Methanobacteriati</taxon>
        <taxon>Methanobacteriota</taxon>
        <taxon>Stenosarchaea group</taxon>
        <taxon>Halobacteria</taxon>
        <taxon>Halobacteriales</taxon>
        <taxon>Haloarculaceae</taxon>
        <taxon>Halosimplex</taxon>
    </lineage>
</organism>
<feature type="region of interest" description="Disordered" evidence="1">
    <location>
        <begin position="629"/>
        <end position="653"/>
    </location>
</feature>
<dbReference type="InterPro" id="IPR036890">
    <property type="entry name" value="HATPase_C_sf"/>
</dbReference>
<sequence>MWPGDPWEAAAVAAAGRSDGSEPTMTDGDSEPSVGEPTDSESTESAAATGGAVADAVRGRRCVAVALADGRVADATAPLDDALGVATAVAAGDADFYDGLAAAATDAAPVERIAAAAAEGAATDGTAVAVETDAGRRVFRHAGLTCPPGSAADRVALFEDVTRLREGAERLDLFETLAERARDGLVATDGAGRVAYCNESFAAWLCADPATLVGQRVERLVTERSAWAAAVADLDPETELTHELAFDGDGACVELSVALTGRPDGGVLGAVRRPGGEAERADRVEQYRTLVENAADPMWVVDADDRITLANAAMGEFLGADPADLEGLPVSDPVPSGAAERIAAALETVRAGDRRRWHDTDLRLPDADGRDRRFEATFGPVRADGAVVGTVGTFRDVTERERRRTELERLRRLLAGVVRTDIAEGVREIGELADHLVETVDGEPASLAAAIRECADALAALVTKTAAVDRIVDTDPEPTTVALDEAVDRAVTSVGDDAAATVDVDVPSVDVRAVPVVDLAVRNLLENAVEHGSTSPASQTQQDALRNAGEAPTVSVTAEVAERSVALSVVDDGPGIPDAELAALERGAETPLEHGSGVGLWLVEWVVAKSGGDLSFATDDGTRATVRFDRADTANAPLSGSDGEGPTDRESDDADVRVCHLDPDRSATARIRDAAAGVAPTVTVERAEGVDGAVDALATGRVDCLVIDRLDDSGWDRLADAAAAADAPVVCYAGAAHTGDEARLTAVDSLVEKGTGTAPAAFLVEKVLALVGADADAPRERDAGAGTAEGGSDAGATGGTVDADEAGDPSTAELTEATDPSVGAALRVVTDAGTVTRVPDGHPGFADAVDPPADGEEATVGTSRRRVGEWTLSLSVEGDDIRVRYARDLTPQVERERRRALLSALVDHARDRISVVDANGEVVYHNEAFADALGHEDMVGVHSAEFMAPGELEKGQLAVQRLLATPELDSEALDVAFETVDSERVTLAVHFAVRREAGEYAGVVNVARDVSGAAADPWLERSRTLVESAGDPMFVTDADGRLMLVNEALERLLGRPRSALRGTHVETVFPTVTADGDRRSDGDTGEWWRPAGADRTFSARVRDADGDRHRYELTVADPDAFDGTVCTCREVTARERRAEELARLKRVLGRVLRHNLRNELTLVTGHAQLVARALADGDDTGDVTAEAGVGDTVGDTDDPLALARSIQRASDDLAATATTARAAERALEPRDAEHVQSLSTAVDAAAEAAAERRRPVTLSVTLPDDCSVVAPPSIVTALEALFGALARDGDTDAPTIRVRASEVDGRVDLRVSLPNARVDRETVAPFVAPPEAALDHHSDAGAWLFAWVVDRADGRARVDDSSDSPAVVVSLPAADGTAGESPTE</sequence>
<feature type="compositionally biased region" description="Polar residues" evidence="1">
    <location>
        <begin position="532"/>
        <end position="544"/>
    </location>
</feature>
<dbReference type="InterPro" id="IPR013767">
    <property type="entry name" value="PAS_fold"/>
</dbReference>
<feature type="compositionally biased region" description="Gly residues" evidence="1">
    <location>
        <begin position="787"/>
        <end position="798"/>
    </location>
</feature>
<keyword evidence="4" id="KW-0808">Transferase</keyword>
<evidence type="ECO:0000313" key="4">
    <source>
        <dbReference type="EMBL" id="ELZ28136.1"/>
    </source>
</evidence>
<feature type="domain" description="PAS" evidence="2">
    <location>
        <begin position="285"/>
        <end position="351"/>
    </location>
</feature>
<evidence type="ECO:0000256" key="1">
    <source>
        <dbReference type="SAM" id="MobiDB-lite"/>
    </source>
</evidence>
<dbReference type="SUPFAM" id="SSF55785">
    <property type="entry name" value="PYP-like sensor domain (PAS domain)"/>
    <property type="match status" value="4"/>
</dbReference>
<dbReference type="InterPro" id="IPR001610">
    <property type="entry name" value="PAC"/>
</dbReference>
<dbReference type="SUPFAM" id="SSF55874">
    <property type="entry name" value="ATPase domain of HSP90 chaperone/DNA topoisomerase II/histidine kinase"/>
    <property type="match status" value="1"/>
</dbReference>
<feature type="region of interest" description="Disordered" evidence="1">
    <location>
        <begin position="530"/>
        <end position="551"/>
    </location>
</feature>
<feature type="region of interest" description="Disordered" evidence="1">
    <location>
        <begin position="1356"/>
        <end position="1384"/>
    </location>
</feature>
<dbReference type="Pfam" id="PF00989">
    <property type="entry name" value="PAS"/>
    <property type="match status" value="1"/>
</dbReference>
<dbReference type="PANTHER" id="PTHR44757:SF2">
    <property type="entry name" value="BIOFILM ARCHITECTURE MAINTENANCE PROTEIN MBAA"/>
    <property type="match status" value="1"/>
</dbReference>
<dbReference type="STRING" id="797114.C475_05005"/>
<dbReference type="Gene3D" id="3.30.565.10">
    <property type="entry name" value="Histidine kinase-like ATPase, C-terminal domain"/>
    <property type="match status" value="1"/>
</dbReference>
<feature type="domain" description="PAS" evidence="2">
    <location>
        <begin position="1020"/>
        <end position="1086"/>
    </location>
</feature>
<dbReference type="Pfam" id="PF08448">
    <property type="entry name" value="PAS_4"/>
    <property type="match status" value="3"/>
</dbReference>
<proteinExistence type="predicted"/>
<dbReference type="SMART" id="SM00086">
    <property type="entry name" value="PAC"/>
    <property type="match status" value="2"/>
</dbReference>
<dbReference type="InterPro" id="IPR013656">
    <property type="entry name" value="PAS_4"/>
</dbReference>
<dbReference type="eggNOG" id="arCOG02361">
    <property type="taxonomic scope" value="Archaea"/>
</dbReference>
<dbReference type="NCBIfam" id="TIGR00229">
    <property type="entry name" value="sensory_box"/>
    <property type="match status" value="3"/>
</dbReference>
<dbReference type="CDD" id="cd00130">
    <property type="entry name" value="PAS"/>
    <property type="match status" value="3"/>
</dbReference>
<dbReference type="eggNOG" id="arCOG02364">
    <property type="taxonomic scope" value="Archaea"/>
</dbReference>
<dbReference type="InterPro" id="IPR003594">
    <property type="entry name" value="HATPase_dom"/>
</dbReference>
<dbReference type="InterPro" id="IPR000014">
    <property type="entry name" value="PAS"/>
</dbReference>
<dbReference type="GO" id="GO:0016301">
    <property type="term" value="F:kinase activity"/>
    <property type="evidence" value="ECO:0007669"/>
    <property type="project" value="UniProtKB-KW"/>
</dbReference>
<dbReference type="Pfam" id="PF02518">
    <property type="entry name" value="HATPase_c"/>
    <property type="match status" value="1"/>
</dbReference>
<gene>
    <name evidence="4" type="ORF">C475_05005</name>
</gene>
<feature type="region of interest" description="Disordered" evidence="1">
    <location>
        <begin position="777"/>
        <end position="862"/>
    </location>
</feature>
<feature type="domain" description="PAS" evidence="2">
    <location>
        <begin position="172"/>
        <end position="239"/>
    </location>
</feature>
<dbReference type="CDD" id="cd00075">
    <property type="entry name" value="HATPase"/>
    <property type="match status" value="1"/>
</dbReference>
<protein>
    <submittedName>
        <fullName evidence="4">PAS/PAC sensor signal transduction histidine kinase</fullName>
    </submittedName>
</protein>
<evidence type="ECO:0000259" key="3">
    <source>
        <dbReference type="SMART" id="SM00387"/>
    </source>
</evidence>
<feature type="region of interest" description="Disordered" evidence="1">
    <location>
        <begin position="1"/>
        <end position="52"/>
    </location>
</feature>
<evidence type="ECO:0000259" key="2">
    <source>
        <dbReference type="SMART" id="SM00091"/>
    </source>
</evidence>
<keyword evidence="4" id="KW-0418">Kinase</keyword>
<dbReference type="Gene3D" id="3.30.450.20">
    <property type="entry name" value="PAS domain"/>
    <property type="match status" value="4"/>
</dbReference>